<evidence type="ECO:0000256" key="6">
    <source>
        <dbReference type="ARBA" id="ARBA00022989"/>
    </source>
</evidence>
<dbReference type="GO" id="GO:0034707">
    <property type="term" value="C:chloride channel complex"/>
    <property type="evidence" value="ECO:0007669"/>
    <property type="project" value="UniProtKB-KW"/>
</dbReference>
<keyword evidence="10" id="KW-0325">Glycoprotein</keyword>
<keyword evidence="8 14" id="KW-0472">Membrane</keyword>
<comment type="caution">
    <text evidence="15">The sequence shown here is derived from an EMBL/GenBank/DDBJ whole genome shotgun (WGS) entry which is preliminary data.</text>
</comment>
<keyword evidence="4" id="KW-1003">Cell membrane</keyword>
<dbReference type="AlphaFoldDB" id="A0AAV9IXF8"/>
<evidence type="ECO:0008006" key="17">
    <source>
        <dbReference type="Google" id="ProtNLM"/>
    </source>
</evidence>
<keyword evidence="12" id="KW-0407">Ion channel</keyword>
<dbReference type="EMBL" id="JANCYW010000009">
    <property type="protein sequence ID" value="KAK4536783.1"/>
    <property type="molecule type" value="Genomic_DNA"/>
</dbReference>
<dbReference type="GO" id="GO:0072320">
    <property type="term" value="F:volume-sensitive chloride channel activity"/>
    <property type="evidence" value="ECO:0007669"/>
    <property type="project" value="TreeGrafter"/>
</dbReference>
<reference evidence="15 16" key="1">
    <citation type="submission" date="2022-07" db="EMBL/GenBank/DDBJ databases">
        <title>Genome-wide signatures of adaptation to extreme environments.</title>
        <authorList>
            <person name="Cho C.H."/>
            <person name="Yoon H.S."/>
        </authorList>
    </citation>
    <scope>NUCLEOTIDE SEQUENCE [LARGE SCALE GENOMIC DNA]</scope>
    <source>
        <strain evidence="15 16">DBV 063 E5</strain>
    </source>
</reference>
<evidence type="ECO:0000256" key="1">
    <source>
        <dbReference type="ARBA" id="ARBA00004651"/>
    </source>
</evidence>
<dbReference type="Pfam" id="PF04906">
    <property type="entry name" value="Tweety"/>
    <property type="match status" value="1"/>
</dbReference>
<sequence length="557" mass="58843">MVSQVSSLWFGTGAASLSSFATFFHSSYRRIQGQRRLQFTKGYAESLAWNALPWVATGVFVFAVGVLCLCVRSCCCQVWWHKRGLRPGTGRRFLALALTGVLLISVVYAGLAVSFQAAANVNGTLGTSLQAAVHMGHNLTDISKVLDDSLTSISNDVTQYVNSNPSRIGEECKAGLQQAASVASQIDEGVQQVVDSVLRNRNTGKNIIYYIFLAMLILLAVQVVITFVSLLFCQGYLQNCCLQTMRVLALLGAALVMGLSWALVGLAVAAALGISDACASQNTLHAFLQAQAAANVNGSATPTPPPDNAFYQLGIQCPTVSSPIPGESLPQALRTLLQECSSVIQSATGLSNAQYSYVRDTLEGIGDSLAGCVPLLQLSRRFGGLLCGTQQSSGAVAAGIIFIVQLVLAVAYIVIFFMLVFDADLLLWTKLAPLLVQEPPSAAADDATMVTAAAPTDGDKTDGNGTGPPPPLLALPPPSTAPSSSYPEEYMWRLPPTNPYTGDMHAYPPPRYDDDGIGAGGEPGVAPSYRSMSDAAPTRPPSVRHRSGAPSAPPPEW</sequence>
<keyword evidence="16" id="KW-1185">Reference proteome</keyword>
<evidence type="ECO:0000256" key="8">
    <source>
        <dbReference type="ARBA" id="ARBA00023136"/>
    </source>
</evidence>
<dbReference type="GO" id="GO:0005886">
    <property type="term" value="C:plasma membrane"/>
    <property type="evidence" value="ECO:0007669"/>
    <property type="project" value="UniProtKB-SubCell"/>
</dbReference>
<evidence type="ECO:0000313" key="15">
    <source>
        <dbReference type="EMBL" id="KAK4536783.1"/>
    </source>
</evidence>
<evidence type="ECO:0000256" key="9">
    <source>
        <dbReference type="ARBA" id="ARBA00023173"/>
    </source>
</evidence>
<dbReference type="PANTHER" id="PTHR12424">
    <property type="entry name" value="TWEETY-RELATED"/>
    <property type="match status" value="1"/>
</dbReference>
<dbReference type="Proteomes" id="UP001301350">
    <property type="component" value="Unassembled WGS sequence"/>
</dbReference>
<evidence type="ECO:0000256" key="3">
    <source>
        <dbReference type="ARBA" id="ARBA00022448"/>
    </source>
</evidence>
<feature type="transmembrane region" description="Helical" evidence="14">
    <location>
        <begin position="48"/>
        <end position="72"/>
    </location>
</feature>
<evidence type="ECO:0000256" key="4">
    <source>
        <dbReference type="ARBA" id="ARBA00022475"/>
    </source>
</evidence>
<feature type="region of interest" description="Disordered" evidence="13">
    <location>
        <begin position="502"/>
        <end position="557"/>
    </location>
</feature>
<feature type="compositionally biased region" description="Pro residues" evidence="13">
    <location>
        <begin position="467"/>
        <end position="480"/>
    </location>
</feature>
<evidence type="ECO:0000256" key="5">
    <source>
        <dbReference type="ARBA" id="ARBA00022692"/>
    </source>
</evidence>
<keyword evidence="7" id="KW-0406">Ion transport</keyword>
<evidence type="ECO:0000256" key="2">
    <source>
        <dbReference type="ARBA" id="ARBA00009849"/>
    </source>
</evidence>
<comment type="similarity">
    <text evidence="2">Belongs to the tweety family.</text>
</comment>
<feature type="transmembrane region" description="Helical" evidence="14">
    <location>
        <begin position="245"/>
        <end position="274"/>
    </location>
</feature>
<evidence type="ECO:0000256" key="13">
    <source>
        <dbReference type="SAM" id="MobiDB-lite"/>
    </source>
</evidence>
<dbReference type="InterPro" id="IPR006990">
    <property type="entry name" value="Tweety"/>
</dbReference>
<keyword evidence="6 14" id="KW-1133">Transmembrane helix</keyword>
<dbReference type="GO" id="GO:0005229">
    <property type="term" value="F:intracellularly calcium-gated chloride channel activity"/>
    <property type="evidence" value="ECO:0007669"/>
    <property type="project" value="TreeGrafter"/>
</dbReference>
<evidence type="ECO:0000256" key="7">
    <source>
        <dbReference type="ARBA" id="ARBA00023065"/>
    </source>
</evidence>
<protein>
    <recommendedName>
        <fullName evidence="17">Protein tweety homolog</fullName>
    </recommendedName>
</protein>
<feature type="transmembrane region" description="Helical" evidence="14">
    <location>
        <begin position="395"/>
        <end position="421"/>
    </location>
</feature>
<keyword evidence="5 14" id="KW-0812">Transmembrane</keyword>
<feature type="transmembrane region" description="Helical" evidence="14">
    <location>
        <begin position="207"/>
        <end position="233"/>
    </location>
</feature>
<dbReference type="PANTHER" id="PTHR12424:SF8">
    <property type="entry name" value="PROTEIN TWEETY"/>
    <property type="match status" value="1"/>
</dbReference>
<evidence type="ECO:0000256" key="11">
    <source>
        <dbReference type="ARBA" id="ARBA00023214"/>
    </source>
</evidence>
<keyword evidence="11" id="KW-0868">Chloride</keyword>
<proteinExistence type="inferred from homology"/>
<keyword evidence="3" id="KW-0813">Transport</keyword>
<accession>A0AAV9IXF8</accession>
<feature type="transmembrane region" description="Helical" evidence="14">
    <location>
        <begin position="7"/>
        <end position="28"/>
    </location>
</feature>
<evidence type="ECO:0000256" key="12">
    <source>
        <dbReference type="ARBA" id="ARBA00023303"/>
    </source>
</evidence>
<gene>
    <name evidence="15" type="ORF">CDCA_CDCA09G2808</name>
</gene>
<feature type="transmembrane region" description="Helical" evidence="14">
    <location>
        <begin position="93"/>
        <end position="115"/>
    </location>
</feature>
<name>A0AAV9IXF8_CYACA</name>
<evidence type="ECO:0000313" key="16">
    <source>
        <dbReference type="Proteomes" id="UP001301350"/>
    </source>
</evidence>
<comment type="subcellular location">
    <subcellularLocation>
        <location evidence="1">Cell membrane</location>
        <topology evidence="1">Multi-pass membrane protein</topology>
    </subcellularLocation>
</comment>
<organism evidence="15 16">
    <name type="scientific">Cyanidium caldarium</name>
    <name type="common">Red alga</name>
    <dbReference type="NCBI Taxonomy" id="2771"/>
    <lineage>
        <taxon>Eukaryota</taxon>
        <taxon>Rhodophyta</taxon>
        <taxon>Bangiophyceae</taxon>
        <taxon>Cyanidiales</taxon>
        <taxon>Cyanidiaceae</taxon>
        <taxon>Cyanidium</taxon>
    </lineage>
</organism>
<keyword evidence="9" id="KW-0869">Chloride channel</keyword>
<evidence type="ECO:0000256" key="10">
    <source>
        <dbReference type="ARBA" id="ARBA00023180"/>
    </source>
</evidence>
<feature type="region of interest" description="Disordered" evidence="13">
    <location>
        <begin position="453"/>
        <end position="488"/>
    </location>
</feature>
<evidence type="ECO:0000256" key="14">
    <source>
        <dbReference type="SAM" id="Phobius"/>
    </source>
</evidence>